<dbReference type="EMBL" id="BRVO01000001">
    <property type="protein sequence ID" value="GLB48610.1"/>
    <property type="molecule type" value="Genomic_DNA"/>
</dbReference>
<evidence type="ECO:0000313" key="1">
    <source>
        <dbReference type="EMBL" id="GLB48610.1"/>
    </source>
</evidence>
<keyword evidence="2" id="KW-1185">Reference proteome</keyword>
<reference evidence="1" key="1">
    <citation type="submission" date="2022-07" db="EMBL/GenBank/DDBJ databases">
        <title>Taxonomy of Novel Oxalotrophic and Methylotrophic Bacteria.</title>
        <authorList>
            <person name="Sahin N."/>
            <person name="Tani A."/>
        </authorList>
    </citation>
    <scope>NUCLEOTIDE SEQUENCE</scope>
    <source>
        <strain evidence="1">Y10</strain>
    </source>
</reference>
<protein>
    <submittedName>
        <fullName evidence="1">Uncharacterized protein</fullName>
    </submittedName>
</protein>
<dbReference type="RefSeq" id="WP_281764244.1">
    <property type="nucleotide sequence ID" value="NZ_BRVO01000001.1"/>
</dbReference>
<sequence length="63" mass="7082">MLKKFLNDQESNKLSKEEMKAINGGNFDPDRECIPVYCTTSFQCARLNPACNTCLEGVCAYVE</sequence>
<comment type="caution">
    <text evidence="1">The sequence shown here is derived from an EMBL/GenBank/DDBJ whole genome shotgun (WGS) entry which is preliminary data.</text>
</comment>
<proteinExistence type="predicted"/>
<organism evidence="1 2">
    <name type="scientific">Neptunitalea lumnitzerae</name>
    <dbReference type="NCBI Taxonomy" id="2965509"/>
    <lineage>
        <taxon>Bacteria</taxon>
        <taxon>Pseudomonadati</taxon>
        <taxon>Bacteroidota</taxon>
        <taxon>Flavobacteriia</taxon>
        <taxon>Flavobacteriales</taxon>
        <taxon>Flavobacteriaceae</taxon>
        <taxon>Neptunitalea</taxon>
    </lineage>
</organism>
<dbReference type="Proteomes" id="UP001143543">
    <property type="component" value="Unassembled WGS sequence"/>
</dbReference>
<accession>A0ABQ5MGU0</accession>
<evidence type="ECO:0000313" key="2">
    <source>
        <dbReference type="Proteomes" id="UP001143543"/>
    </source>
</evidence>
<gene>
    <name evidence="1" type="ORF">Y10_09780</name>
</gene>
<name>A0ABQ5MGU0_9FLAO</name>